<proteinExistence type="predicted"/>
<organism evidence="1 2">
    <name type="scientific">Fusarium solani subsp. cucurbitae</name>
    <name type="common">Neocosmosporum cucurbitae</name>
    <dbReference type="NCBI Taxonomy" id="2747967"/>
    <lineage>
        <taxon>Eukaryota</taxon>
        <taxon>Fungi</taxon>
        <taxon>Dikarya</taxon>
        <taxon>Ascomycota</taxon>
        <taxon>Pezizomycotina</taxon>
        <taxon>Sordariomycetes</taxon>
        <taxon>Hypocreomycetidae</taxon>
        <taxon>Hypocreales</taxon>
        <taxon>Nectriaceae</taxon>
        <taxon>Fusarium</taxon>
        <taxon>Fusarium solani species complex</taxon>
    </lineage>
</organism>
<evidence type="ECO:0000313" key="1">
    <source>
        <dbReference type="EMBL" id="UPK98886.1"/>
    </source>
</evidence>
<accession>A0ACD3ZDG7</accession>
<reference evidence="1" key="1">
    <citation type="submission" date="2021-11" db="EMBL/GenBank/DDBJ databases">
        <title>Fusarium solani-melongenae Genome sequencing and assembly.</title>
        <authorList>
            <person name="Xie S."/>
            <person name="Huang L."/>
            <person name="Zhang X."/>
        </authorList>
    </citation>
    <scope>NUCLEOTIDE SEQUENCE</scope>
    <source>
        <strain evidence="1">CRI 24-3</strain>
    </source>
</reference>
<dbReference type="Proteomes" id="UP000830768">
    <property type="component" value="Chromosome 8"/>
</dbReference>
<keyword evidence="2" id="KW-1185">Reference proteome</keyword>
<evidence type="ECO:0000313" key="2">
    <source>
        <dbReference type="Proteomes" id="UP000830768"/>
    </source>
</evidence>
<name>A0ACD3ZDG7_FUSSC</name>
<gene>
    <name evidence="1" type="ORF">LCI18_009821</name>
</gene>
<dbReference type="EMBL" id="CP090036">
    <property type="protein sequence ID" value="UPK98886.1"/>
    <property type="molecule type" value="Genomic_DNA"/>
</dbReference>
<sequence>MAKDDEEPKKKADLEELSQLLDVKDRVKAKDATGGTALHLAAEKGLVEAVTKLIGAEAKVSGTNNEGRQPLHKACSEGHLDIVNLLVKNGANTQITQKDGWSPLHSASRYGHTKVIQALLKEDKTNIDATESLAGWTALNAAIYHGHGDAVSALLEQKADVGIQDNDGWTPLMTAIKQKHEDIVKKLLDQEGALGLETRDESGDTPLLTASVNGFVVGASLLINAGADCNALAGSPEATPLISASCWGYREIDEDEWAPMHYASNRGYSKVVVLLLQHGANFELVNNDGQIALHLASKNGNEDVVKLLLDAKAKADARGQDGATALHLASGARPEDRCKQYDDEIGTDALSAIEREREESRSGQHATVVELLLKHEAKPGTRTNKDETALHLAAARGDPARLGRILNMMEQEHMSIGNDQGRTALYLACTGDNPESAVESLLKSDKLMTAEFGRRDGEDDEIKWAANYPETHGIAKWLMEERLRRKETAQPAGSAKWSMIDQLPEVLSSLIAQSPGGSDTRVALKYALKSKLESTFQSVHELRQDAEQSKFCKVLKLLVADVLPTPTPKTALKFVLDVTLDLALGTRVNQGAGHKQLLQVLSLLTDSFSGTPEIKDKLRSAFQLAKKAENQQQGPEQESIAQKKSKDEAGISSQKGKEKGPDKTKNRREKSAQAALPAKEPETDYLLALMDILRDPPFSQTHKDVRIDGPPKHDPKLSKILRNLEATIVQFYKSEGESETFRRYRSLKEVIYDHGPGSIMENTISDLRKVLWERSKVPDSLTYLETKPKFTWVHLPATNVSGPWLVYAWVEEGVPGRSSGVHFERPQRDGYQCLEDTVCYKSAPGSLNK</sequence>
<protein>
    <submittedName>
        <fullName evidence="1">Uncharacterized protein</fullName>
    </submittedName>
</protein>